<gene>
    <name evidence="1" type="ORF">AFUS01_LOCUS43826</name>
</gene>
<dbReference type="EMBL" id="CAJVCH010570186">
    <property type="protein sequence ID" value="CAG7834309.1"/>
    <property type="molecule type" value="Genomic_DNA"/>
</dbReference>
<name>A0A8J2LJK6_9HEXA</name>
<proteinExistence type="predicted"/>
<sequence>MLDPVTWWTGEKIIKKKRIELQRIQVHLPTPQTLSQEMLRSLEMKLPLDRKNGLSESYNFAPSTPFWFGVYLGSPSHRRIEAPIVSFSRTRIADDRHRDTRDLISDFLKDEEKNFG</sequence>
<dbReference type="AlphaFoldDB" id="A0A8J2LJK6"/>
<dbReference type="Proteomes" id="UP000708208">
    <property type="component" value="Unassembled WGS sequence"/>
</dbReference>
<evidence type="ECO:0000313" key="2">
    <source>
        <dbReference type="Proteomes" id="UP000708208"/>
    </source>
</evidence>
<keyword evidence="2" id="KW-1185">Reference proteome</keyword>
<organism evidence="1 2">
    <name type="scientific">Allacma fusca</name>
    <dbReference type="NCBI Taxonomy" id="39272"/>
    <lineage>
        <taxon>Eukaryota</taxon>
        <taxon>Metazoa</taxon>
        <taxon>Ecdysozoa</taxon>
        <taxon>Arthropoda</taxon>
        <taxon>Hexapoda</taxon>
        <taxon>Collembola</taxon>
        <taxon>Symphypleona</taxon>
        <taxon>Sminthuridae</taxon>
        <taxon>Allacma</taxon>
    </lineage>
</organism>
<comment type="caution">
    <text evidence="1">The sequence shown here is derived from an EMBL/GenBank/DDBJ whole genome shotgun (WGS) entry which is preliminary data.</text>
</comment>
<protein>
    <submittedName>
        <fullName evidence="1">Uncharacterized protein</fullName>
    </submittedName>
</protein>
<accession>A0A8J2LJK6</accession>
<reference evidence="1" key="1">
    <citation type="submission" date="2021-06" db="EMBL/GenBank/DDBJ databases">
        <authorList>
            <person name="Hodson N. C."/>
            <person name="Mongue J. A."/>
            <person name="Jaron S. K."/>
        </authorList>
    </citation>
    <scope>NUCLEOTIDE SEQUENCE</scope>
</reference>
<evidence type="ECO:0000313" key="1">
    <source>
        <dbReference type="EMBL" id="CAG7834309.1"/>
    </source>
</evidence>